<protein>
    <submittedName>
        <fullName evidence="1">Uncharacterized protein</fullName>
    </submittedName>
</protein>
<organism evidence="1">
    <name type="scientific">marine sediment metagenome</name>
    <dbReference type="NCBI Taxonomy" id="412755"/>
    <lineage>
        <taxon>unclassified sequences</taxon>
        <taxon>metagenomes</taxon>
        <taxon>ecological metagenomes</taxon>
    </lineage>
</organism>
<gene>
    <name evidence="1" type="ORF">LCGC14_1281380</name>
</gene>
<reference evidence="1" key="1">
    <citation type="journal article" date="2015" name="Nature">
        <title>Complex archaea that bridge the gap between prokaryotes and eukaryotes.</title>
        <authorList>
            <person name="Spang A."/>
            <person name="Saw J.H."/>
            <person name="Jorgensen S.L."/>
            <person name="Zaremba-Niedzwiedzka K."/>
            <person name="Martijn J."/>
            <person name="Lind A.E."/>
            <person name="van Eijk R."/>
            <person name="Schleper C."/>
            <person name="Guy L."/>
            <person name="Ettema T.J."/>
        </authorList>
    </citation>
    <scope>NUCLEOTIDE SEQUENCE</scope>
</reference>
<name>A0A0F9NY42_9ZZZZ</name>
<evidence type="ECO:0000313" key="1">
    <source>
        <dbReference type="EMBL" id="KKM86197.1"/>
    </source>
</evidence>
<dbReference type="EMBL" id="LAZR01007292">
    <property type="protein sequence ID" value="KKM86197.1"/>
    <property type="molecule type" value="Genomic_DNA"/>
</dbReference>
<proteinExistence type="predicted"/>
<dbReference type="AlphaFoldDB" id="A0A0F9NY42"/>
<sequence>MPNMNYQRDWINPKNAAGFCAACAQLALEFYVGDPNHRRRQIIVSAIEIAEQYARGDKIDKQHAEKLADGAFWASKDLSLGASGRPSRSAARAAAACARSVRTSFTSYTSRIYVVDSVIRHAFDAGVDTHDVDVAFARWVVWDLAGDKQIDEELRLAAGAAVVAGDEDLASKLVQGKL</sequence>
<comment type="caution">
    <text evidence="1">The sequence shown here is derived from an EMBL/GenBank/DDBJ whole genome shotgun (WGS) entry which is preliminary data.</text>
</comment>
<accession>A0A0F9NY42</accession>